<evidence type="ECO:0000256" key="1">
    <source>
        <dbReference type="ARBA" id="ARBA00007450"/>
    </source>
</evidence>
<dbReference type="UniPathway" id="UPA00143"/>
<dbReference type="PANTHER" id="PTHR12830">
    <property type="entry name" value="ANAPHASE-PROMOTING COMPLEX SUBUNIT 5"/>
    <property type="match status" value="1"/>
</dbReference>
<gene>
    <name evidence="10" type="ORF">BGT96224V2_LOCUS1760</name>
</gene>
<evidence type="ECO:0000259" key="9">
    <source>
        <dbReference type="Pfam" id="PF12862"/>
    </source>
</evidence>
<evidence type="ECO:0000256" key="6">
    <source>
        <dbReference type="ARBA" id="ARBA00023306"/>
    </source>
</evidence>
<evidence type="ECO:0000256" key="2">
    <source>
        <dbReference type="ARBA" id="ARBA00016066"/>
    </source>
</evidence>
<dbReference type="GO" id="GO:0070979">
    <property type="term" value="P:protein K11-linked ubiquitination"/>
    <property type="evidence" value="ECO:0007669"/>
    <property type="project" value="TreeGrafter"/>
</dbReference>
<dbReference type="GO" id="GO:0031145">
    <property type="term" value="P:anaphase-promoting complex-dependent catabolic process"/>
    <property type="evidence" value="ECO:0007669"/>
    <property type="project" value="TreeGrafter"/>
</dbReference>
<reference evidence="10" key="1">
    <citation type="submission" date="2018-07" db="EMBL/GenBank/DDBJ databases">
        <authorList>
            <person name="Quirk P.G."/>
            <person name="Krulwich T.A."/>
        </authorList>
    </citation>
    <scope>NUCLEOTIDE SEQUENCE</scope>
    <source>
        <strain evidence="10">96224</strain>
    </source>
</reference>
<dbReference type="EMBL" id="UIGY01000028">
    <property type="protein sequence ID" value="SUZ08593.1"/>
    <property type="molecule type" value="Genomic_DNA"/>
</dbReference>
<dbReference type="GO" id="GO:0051301">
    <property type="term" value="P:cell division"/>
    <property type="evidence" value="ECO:0007669"/>
    <property type="project" value="UniProtKB-KW"/>
</dbReference>
<dbReference type="PANTHER" id="PTHR12830:SF9">
    <property type="entry name" value="ANAPHASE-PROMOTING COMPLEX SUBUNIT 5"/>
    <property type="match status" value="1"/>
</dbReference>
<accession>A0A381L3V4</accession>
<evidence type="ECO:0000256" key="8">
    <source>
        <dbReference type="ARBA" id="ARBA00045696"/>
    </source>
</evidence>
<name>A0A381L3V4_BLUGR</name>
<dbReference type="Pfam" id="PF12862">
    <property type="entry name" value="ANAPC5"/>
    <property type="match status" value="1"/>
</dbReference>
<dbReference type="AlphaFoldDB" id="A0A381L3V4"/>
<dbReference type="InterPro" id="IPR026000">
    <property type="entry name" value="Apc5_dom"/>
</dbReference>
<keyword evidence="4" id="KW-0498">Mitosis</keyword>
<proteinExistence type="inferred from homology"/>
<feature type="domain" description="Anaphase-promoting complex subunit 5" evidence="9">
    <location>
        <begin position="292"/>
        <end position="381"/>
    </location>
</feature>
<dbReference type="Gene3D" id="1.25.40.10">
    <property type="entry name" value="Tetratricopeptide repeat domain"/>
    <property type="match status" value="1"/>
</dbReference>
<dbReference type="GO" id="GO:0045842">
    <property type="term" value="P:positive regulation of mitotic metaphase/anaphase transition"/>
    <property type="evidence" value="ECO:0007669"/>
    <property type="project" value="TreeGrafter"/>
</dbReference>
<comment type="similarity">
    <text evidence="1">Belongs to the APC5 family.</text>
</comment>
<keyword evidence="5" id="KW-0833">Ubl conjugation pathway</keyword>
<comment type="function">
    <text evidence="8">Component of the anaphase promoting complex/cyclosome (APC/C), a cell cycle-regulated E3 ubiquitin ligase that controls progression through mitosis and the G1 phase of the cell cycle. The APC/C complex acts by mediating ubiquitination and subsequent degradation of target proteins: it mainly mediates the formation of 'Lys-11'-linked polyubiquitin chains and, to a lower extent, the formation of 'Lys-48'- and 'Lys-63'-linked polyubiquitin chains. The APC/C complex catalyzes assembly of branched 'Lys-11'-/'Lys-48'-linked branched ubiquitin chains on target proteins.</text>
</comment>
<organism evidence="10">
    <name type="scientific">Blumeria graminis f. sp. tritici 96224</name>
    <dbReference type="NCBI Taxonomy" id="1268274"/>
    <lineage>
        <taxon>Eukaryota</taxon>
        <taxon>Fungi</taxon>
        <taxon>Dikarya</taxon>
        <taxon>Ascomycota</taxon>
        <taxon>Pezizomycotina</taxon>
        <taxon>Leotiomycetes</taxon>
        <taxon>Erysiphales</taxon>
        <taxon>Erysiphaceae</taxon>
        <taxon>Blumeria</taxon>
    </lineage>
</organism>
<dbReference type="GO" id="GO:0005680">
    <property type="term" value="C:anaphase-promoting complex"/>
    <property type="evidence" value="ECO:0007669"/>
    <property type="project" value="InterPro"/>
</dbReference>
<evidence type="ECO:0000256" key="5">
    <source>
        <dbReference type="ARBA" id="ARBA00022786"/>
    </source>
</evidence>
<evidence type="ECO:0000256" key="3">
    <source>
        <dbReference type="ARBA" id="ARBA00022618"/>
    </source>
</evidence>
<protein>
    <recommendedName>
        <fullName evidence="2">Anaphase-promoting complex subunit 5</fullName>
    </recommendedName>
    <alternativeName>
        <fullName evidence="7">Cyclosome subunit 5</fullName>
    </alternativeName>
</protein>
<evidence type="ECO:0000256" key="7">
    <source>
        <dbReference type="ARBA" id="ARBA00031069"/>
    </source>
</evidence>
<dbReference type="InterPro" id="IPR011990">
    <property type="entry name" value="TPR-like_helical_dom_sf"/>
</dbReference>
<dbReference type="InterPro" id="IPR037679">
    <property type="entry name" value="Apc5"/>
</dbReference>
<sequence length="799" mass="91742">MTRRFLTPAKVGQLILIEIYTEAVVPHSSRIPIISFLLTNLLPSASNSDHNESLSQQPDEANTDLKSFESLLTAHASVSNFREKTLWDYFLKKLWDIDSSDSLHAFFMKLSNLLVKSHDDLKNDSSMGIPPPSEDMILLSRTSPLGSFIRRSQLEYEGMKFSDSLKLWKSLLRWRSESRNTWSKLSGNIGKWAGDRVLDENDKKFGRDFTRKLELIIYGSFEEEDSPGEFVSTDDVEKLLEFQVDKMQRKSFYYSCWIKLKMLDYGSRMSRELKEKFRSFLDQSILVPSLSHYLIFLDSWRAGDYTTSFDSLHRYFDYTMQNRDRLFYQYALMNLAILQADFSCFNEAVASMLETVSTARENRDIVCLNFALNWIYHFGKTHPTVLADLDSTNMLGTEREGLSFLQIKAKETGMWNLWCSSLLSDAKLGMINGESVGTAFENITKSSHIAVEKNLKCMTGPLMAMRSSLWERLGVAHLSRQYCEAFMQCHMLTDSSFDDTLRCTGRIAHFLVNQGQYKLALEMLDQFEFKTDLSWKSNQYWLKCQGIFQLKRYLAQNKLDNAFILLSQLLQNNGEDADAELSFEITALHIDYLMRRTDYSRALMVIEESSKLMWEHGYDVNLRVQLLLLKASIYDKAGRPQKGFSIAIRAANIAWRSLLLPALWAAMGAIANILTSLHEFQASTQILKSIFPRVLECDNSELSAQLYSFLADAYLGLAGQTKPLERRQNLLNGLKFIKRAGNEYSNLEDIKKQSEMSIKAATILRLLGETTLAREYTEKCMKLKQLNLAIDGSPKMIFS</sequence>
<dbReference type="OrthoDB" id="2504561at2759"/>
<keyword evidence="6" id="KW-0131">Cell cycle</keyword>
<keyword evidence="3" id="KW-0132">Cell division</keyword>
<evidence type="ECO:0000256" key="4">
    <source>
        <dbReference type="ARBA" id="ARBA00022776"/>
    </source>
</evidence>
<evidence type="ECO:0000313" key="10">
    <source>
        <dbReference type="EMBL" id="SUZ08593.1"/>
    </source>
</evidence>